<dbReference type="GO" id="GO:0003677">
    <property type="term" value="F:DNA binding"/>
    <property type="evidence" value="ECO:0007669"/>
    <property type="project" value="InterPro"/>
</dbReference>
<name>A0A9P7ZBV0_9HELO</name>
<evidence type="ECO:0000259" key="4">
    <source>
        <dbReference type="PROSITE" id="PS50048"/>
    </source>
</evidence>
<evidence type="ECO:0000313" key="6">
    <source>
        <dbReference type="Proteomes" id="UP000887226"/>
    </source>
</evidence>
<dbReference type="SMART" id="SM00066">
    <property type="entry name" value="GAL4"/>
    <property type="match status" value="1"/>
</dbReference>
<keyword evidence="2" id="KW-0539">Nucleus</keyword>
<dbReference type="PROSITE" id="PS50048">
    <property type="entry name" value="ZN2_CY6_FUNGAL_2"/>
    <property type="match status" value="1"/>
</dbReference>
<gene>
    <name evidence="5" type="ORF">BJ878DRAFT_485977</name>
</gene>
<dbReference type="Gene3D" id="4.10.240.10">
    <property type="entry name" value="Zn(2)-C6 fungal-type DNA-binding domain"/>
    <property type="match status" value="1"/>
</dbReference>
<dbReference type="Pfam" id="PF00172">
    <property type="entry name" value="Zn_clus"/>
    <property type="match status" value="1"/>
</dbReference>
<dbReference type="GO" id="GO:0006351">
    <property type="term" value="P:DNA-templated transcription"/>
    <property type="evidence" value="ECO:0007669"/>
    <property type="project" value="InterPro"/>
</dbReference>
<evidence type="ECO:0000256" key="3">
    <source>
        <dbReference type="SAM" id="MobiDB-lite"/>
    </source>
</evidence>
<dbReference type="GO" id="GO:0000981">
    <property type="term" value="F:DNA-binding transcription factor activity, RNA polymerase II-specific"/>
    <property type="evidence" value="ECO:0007669"/>
    <property type="project" value="InterPro"/>
</dbReference>
<reference evidence="5" key="1">
    <citation type="journal article" date="2021" name="IMA Fungus">
        <title>Genomic characterization of three marine fungi, including Emericellopsis atlantica sp. nov. with signatures of a generalist lifestyle and marine biomass degradation.</title>
        <authorList>
            <person name="Hagestad O.C."/>
            <person name="Hou L."/>
            <person name="Andersen J.H."/>
            <person name="Hansen E.H."/>
            <person name="Altermark B."/>
            <person name="Li C."/>
            <person name="Kuhnert E."/>
            <person name="Cox R.J."/>
            <person name="Crous P.W."/>
            <person name="Spatafora J.W."/>
            <person name="Lail K."/>
            <person name="Amirebrahimi M."/>
            <person name="Lipzen A."/>
            <person name="Pangilinan J."/>
            <person name="Andreopoulos W."/>
            <person name="Hayes R.D."/>
            <person name="Ng V."/>
            <person name="Grigoriev I.V."/>
            <person name="Jackson S.A."/>
            <person name="Sutton T.D.S."/>
            <person name="Dobson A.D.W."/>
            <person name="Rama T."/>
        </authorList>
    </citation>
    <scope>NUCLEOTIDE SEQUENCE</scope>
    <source>
        <strain evidence="5">TRa3180A</strain>
    </source>
</reference>
<dbReference type="PANTHER" id="PTHR31668">
    <property type="entry name" value="GLUCOSE TRANSPORT TRANSCRIPTION REGULATOR RGT1-RELATED-RELATED"/>
    <property type="match status" value="1"/>
</dbReference>
<accession>A0A9P7ZBV0</accession>
<organism evidence="5 6">
    <name type="scientific">Calycina marina</name>
    <dbReference type="NCBI Taxonomy" id="1763456"/>
    <lineage>
        <taxon>Eukaryota</taxon>
        <taxon>Fungi</taxon>
        <taxon>Dikarya</taxon>
        <taxon>Ascomycota</taxon>
        <taxon>Pezizomycotina</taxon>
        <taxon>Leotiomycetes</taxon>
        <taxon>Helotiales</taxon>
        <taxon>Pezizellaceae</taxon>
        <taxon>Calycina</taxon>
    </lineage>
</organism>
<dbReference type="GO" id="GO:0008270">
    <property type="term" value="F:zinc ion binding"/>
    <property type="evidence" value="ECO:0007669"/>
    <property type="project" value="InterPro"/>
</dbReference>
<dbReference type="EMBL" id="MU253741">
    <property type="protein sequence ID" value="KAG9248916.1"/>
    <property type="molecule type" value="Genomic_DNA"/>
</dbReference>
<dbReference type="PANTHER" id="PTHR31668:SF29">
    <property type="entry name" value="ZN(2)-C6 FUNGAL-TYPE DOMAIN-CONTAINING PROTEIN"/>
    <property type="match status" value="1"/>
</dbReference>
<dbReference type="CDD" id="cd12148">
    <property type="entry name" value="fungal_TF_MHR"/>
    <property type="match status" value="1"/>
</dbReference>
<dbReference type="Proteomes" id="UP000887226">
    <property type="component" value="Unassembled WGS sequence"/>
</dbReference>
<keyword evidence="1" id="KW-0479">Metal-binding</keyword>
<dbReference type="OrthoDB" id="271595at2759"/>
<dbReference type="AlphaFoldDB" id="A0A9P7ZBV0"/>
<comment type="caution">
    <text evidence="5">The sequence shown here is derived from an EMBL/GenBank/DDBJ whole genome shotgun (WGS) entry which is preliminary data.</text>
</comment>
<keyword evidence="6" id="KW-1185">Reference proteome</keyword>
<protein>
    <recommendedName>
        <fullName evidence="4">Zn(2)-C6 fungal-type domain-containing protein</fullName>
    </recommendedName>
</protein>
<proteinExistence type="predicted"/>
<dbReference type="InterPro" id="IPR050797">
    <property type="entry name" value="Carb_Metab_Trans_Reg"/>
</dbReference>
<dbReference type="InterPro" id="IPR001138">
    <property type="entry name" value="Zn2Cys6_DnaBD"/>
</dbReference>
<feature type="domain" description="Zn(2)-C6 fungal-type" evidence="4">
    <location>
        <begin position="41"/>
        <end position="71"/>
    </location>
</feature>
<dbReference type="InterPro" id="IPR007219">
    <property type="entry name" value="XnlR_reg_dom"/>
</dbReference>
<evidence type="ECO:0000256" key="1">
    <source>
        <dbReference type="ARBA" id="ARBA00022723"/>
    </source>
</evidence>
<evidence type="ECO:0000256" key="2">
    <source>
        <dbReference type="ARBA" id="ARBA00023242"/>
    </source>
</evidence>
<sequence>MDHGIGPLLEFLRHSLIHVRLFPIWRVLTRTLKMPAPALLPCDQCLSRKVRCDKSLPRCRRCVDVSISCTRDIKRKRPGRKKGSGNVISKLRKVAETPDGIQRQSREDGSEDEESRNLIAPAGDARSNFWKAVVGDKQVPNELHHEEHAALPPNNSETQEFHLPSNETFQRPADVLSTIPDLSIRVDLFFAFLYSIWPIIDEVTFRAELAQPEGLNHTQVCLVLSICALSALHIPETRVSYWDQEPRQKVAQRFIKQALHIRAETGYLETADITTIQTSLLLSCAEIEVHRARSSYFLLRECIILAEELGFYEPNLPTELSQNERLSIRRTLYLLSLVERGLTLLRNKPYAIIMFDSPPPETYANEDPRVLQGLQCLNELFVLLDKRFLDTWMQATASGDPEVLSQVLATQTKLAGLTFDVDNLIDIQKADILITQQWMRLVFWQLSMRQGLLSSAAEEPALTYQYPCQIAKSLCIVLETLPMNILFIHGMAIFERMFEVIYSFIDSLILSHKLSSEVDSLSILLRVLREAPNSHKSYIQILETKLAEQTQGDTIVALLRGPYPT</sequence>
<evidence type="ECO:0000313" key="5">
    <source>
        <dbReference type="EMBL" id="KAG9248916.1"/>
    </source>
</evidence>
<feature type="compositionally biased region" description="Basic residues" evidence="3">
    <location>
        <begin position="74"/>
        <end position="83"/>
    </location>
</feature>
<dbReference type="CDD" id="cd00067">
    <property type="entry name" value="GAL4"/>
    <property type="match status" value="1"/>
</dbReference>
<feature type="region of interest" description="Disordered" evidence="3">
    <location>
        <begin position="74"/>
        <end position="116"/>
    </location>
</feature>
<dbReference type="InterPro" id="IPR036864">
    <property type="entry name" value="Zn2-C6_fun-type_DNA-bd_sf"/>
</dbReference>
<dbReference type="Pfam" id="PF04082">
    <property type="entry name" value="Fungal_trans"/>
    <property type="match status" value="1"/>
</dbReference>
<dbReference type="SUPFAM" id="SSF57701">
    <property type="entry name" value="Zn2/Cys6 DNA-binding domain"/>
    <property type="match status" value="1"/>
</dbReference>